<keyword evidence="3" id="KW-0676">Redox-active center</keyword>
<name>A0A8J7VWU4_9GAMM</name>
<evidence type="ECO:0000256" key="2">
    <source>
        <dbReference type="ARBA" id="ARBA00022748"/>
    </source>
</evidence>
<dbReference type="PROSITE" id="PS00194">
    <property type="entry name" value="THIOREDOXIN_1"/>
    <property type="match status" value="1"/>
</dbReference>
<dbReference type="GO" id="GO:0015036">
    <property type="term" value="F:disulfide oxidoreductase activity"/>
    <property type="evidence" value="ECO:0007669"/>
    <property type="project" value="UniProtKB-ARBA"/>
</dbReference>
<dbReference type="Proteomes" id="UP000675747">
    <property type="component" value="Unassembled WGS sequence"/>
</dbReference>
<dbReference type="EMBL" id="JAGQFT010000126">
    <property type="protein sequence ID" value="MBR0563386.1"/>
    <property type="molecule type" value="Genomic_DNA"/>
</dbReference>
<dbReference type="EMBL" id="JAGQFT020000011">
    <property type="protein sequence ID" value="MBS7458479.1"/>
    <property type="molecule type" value="Genomic_DNA"/>
</dbReference>
<dbReference type="PROSITE" id="PS51352">
    <property type="entry name" value="THIOREDOXIN_2"/>
    <property type="match status" value="1"/>
</dbReference>
<dbReference type="InterPro" id="IPR036249">
    <property type="entry name" value="Thioredoxin-like_sf"/>
</dbReference>
<evidence type="ECO:0000256" key="1">
    <source>
        <dbReference type="ARBA" id="ARBA00004196"/>
    </source>
</evidence>
<dbReference type="InterPro" id="IPR013740">
    <property type="entry name" value="Redoxin"/>
</dbReference>
<evidence type="ECO:0000313" key="6">
    <source>
        <dbReference type="EMBL" id="MBS7458479.1"/>
    </source>
</evidence>
<accession>A0A8J7VWU4</accession>
<comment type="caution">
    <text evidence="5">The sequence shown here is derived from an EMBL/GenBank/DDBJ whole genome shotgun (WGS) entry which is preliminary data.</text>
</comment>
<dbReference type="GO" id="GO:0017004">
    <property type="term" value="P:cytochrome complex assembly"/>
    <property type="evidence" value="ECO:0007669"/>
    <property type="project" value="UniProtKB-KW"/>
</dbReference>
<evidence type="ECO:0000259" key="4">
    <source>
        <dbReference type="PROSITE" id="PS51352"/>
    </source>
</evidence>
<dbReference type="InterPro" id="IPR050553">
    <property type="entry name" value="Thioredoxin_ResA/DsbE_sf"/>
</dbReference>
<dbReference type="Pfam" id="PF08534">
    <property type="entry name" value="Redoxin"/>
    <property type="match status" value="1"/>
</dbReference>
<keyword evidence="7" id="KW-1185">Reference proteome</keyword>
<dbReference type="CDD" id="cd02966">
    <property type="entry name" value="TlpA_like_family"/>
    <property type="match status" value="1"/>
</dbReference>
<keyword evidence="2" id="KW-0201">Cytochrome c-type biogenesis</keyword>
<dbReference type="PANTHER" id="PTHR42852">
    <property type="entry name" value="THIOL:DISULFIDE INTERCHANGE PROTEIN DSBE"/>
    <property type="match status" value="1"/>
</dbReference>
<reference evidence="6 7" key="1">
    <citation type="journal article" date="2021" name="Microbiol. Resour. Announc.">
        <title>Draft Genome Sequence of Coralloluteibacterium stylophorae LMG 29479T.</title>
        <authorList>
            <person name="Karlyshev A.V."/>
            <person name="Kudryashova E.B."/>
            <person name="Ariskina E.V."/>
            <person name="Conroy A.P."/>
            <person name="Abidueva E.Y."/>
        </authorList>
    </citation>
    <scope>NUCLEOTIDE SEQUENCE [LARGE SCALE GENOMIC DNA]</scope>
    <source>
        <strain evidence="6 7">LMG 29479</strain>
    </source>
</reference>
<organism evidence="5">
    <name type="scientific">Coralloluteibacterium stylophorae</name>
    <dbReference type="NCBI Taxonomy" id="1776034"/>
    <lineage>
        <taxon>Bacteria</taxon>
        <taxon>Pseudomonadati</taxon>
        <taxon>Pseudomonadota</taxon>
        <taxon>Gammaproteobacteria</taxon>
        <taxon>Lysobacterales</taxon>
        <taxon>Lysobacteraceae</taxon>
        <taxon>Coralloluteibacterium</taxon>
    </lineage>
</organism>
<evidence type="ECO:0000313" key="5">
    <source>
        <dbReference type="EMBL" id="MBR0563386.1"/>
    </source>
</evidence>
<comment type="subcellular location">
    <subcellularLocation>
        <location evidence="1">Cell envelope</location>
    </subcellularLocation>
</comment>
<dbReference type="InterPro" id="IPR017937">
    <property type="entry name" value="Thioredoxin_CS"/>
</dbReference>
<sequence>MPEGVEVAGRGDLAPDIRLPDLAGVQHGLDAWRGRPLLVNFWASWCAPCVHEMPALDAFAAAQAQRAGGVQVVGIALDEPEAIRAFLAKTPVAYPVLLEIAGPGDASVRLGNTRGVLPYSVLLDADGRIVRSKLGAFSLDELEDWAAALD</sequence>
<dbReference type="Gene3D" id="3.40.30.10">
    <property type="entry name" value="Glutaredoxin"/>
    <property type="match status" value="1"/>
</dbReference>
<dbReference type="GO" id="GO:0030313">
    <property type="term" value="C:cell envelope"/>
    <property type="evidence" value="ECO:0007669"/>
    <property type="project" value="UniProtKB-SubCell"/>
</dbReference>
<evidence type="ECO:0000256" key="3">
    <source>
        <dbReference type="ARBA" id="ARBA00023284"/>
    </source>
</evidence>
<dbReference type="InterPro" id="IPR013766">
    <property type="entry name" value="Thioredoxin_domain"/>
</dbReference>
<dbReference type="PANTHER" id="PTHR42852:SF17">
    <property type="entry name" value="THIOREDOXIN-LIKE PROTEIN HI_1115"/>
    <property type="match status" value="1"/>
</dbReference>
<dbReference type="SUPFAM" id="SSF52833">
    <property type="entry name" value="Thioredoxin-like"/>
    <property type="match status" value="1"/>
</dbReference>
<gene>
    <name evidence="6" type="ORF">KB893_015175</name>
    <name evidence="5" type="ORF">KB893_12810</name>
</gene>
<dbReference type="AlphaFoldDB" id="A0A8J7VWU4"/>
<proteinExistence type="predicted"/>
<feature type="domain" description="Thioredoxin" evidence="4">
    <location>
        <begin position="8"/>
        <end position="150"/>
    </location>
</feature>
<evidence type="ECO:0000313" key="7">
    <source>
        <dbReference type="Proteomes" id="UP000675747"/>
    </source>
</evidence>
<reference evidence="5" key="2">
    <citation type="submission" date="2021-04" db="EMBL/GenBank/DDBJ databases">
        <authorList>
            <person name="Karlyshev A.V."/>
        </authorList>
    </citation>
    <scope>NUCLEOTIDE SEQUENCE</scope>
    <source>
        <strain evidence="5">LMG 29479</strain>
    </source>
</reference>
<protein>
    <submittedName>
        <fullName evidence="5">TlpA family protein disulfide reductase</fullName>
    </submittedName>
</protein>